<dbReference type="PANTHER" id="PTHR13265">
    <property type="entry name" value="THO COMPLEX SUBUNIT 1"/>
    <property type="match status" value="1"/>
</dbReference>
<dbReference type="RefSeq" id="XP_025347487.1">
    <property type="nucleotide sequence ID" value="XM_025492624.1"/>
</dbReference>
<reference evidence="3 4" key="1">
    <citation type="journal article" date="2018" name="Mol. Biol. Evol.">
        <title>Broad Genomic Sampling Reveals a Smut Pathogenic Ancestry of the Fungal Clade Ustilaginomycotina.</title>
        <authorList>
            <person name="Kijpornyongpan T."/>
            <person name="Mondo S.J."/>
            <person name="Barry K."/>
            <person name="Sandor L."/>
            <person name="Lee J."/>
            <person name="Lipzen A."/>
            <person name="Pangilinan J."/>
            <person name="LaButti K."/>
            <person name="Hainaut M."/>
            <person name="Henrissat B."/>
            <person name="Grigoriev I.V."/>
            <person name="Spatafora J.W."/>
            <person name="Aime M.C."/>
        </authorList>
    </citation>
    <scope>NUCLEOTIDE SEQUENCE [LARGE SCALE GENOMIC DNA]</scope>
    <source>
        <strain evidence="3 4">MCA 4718</strain>
    </source>
</reference>
<dbReference type="GO" id="GO:0000445">
    <property type="term" value="C:THO complex part of transcription export complex"/>
    <property type="evidence" value="ECO:0007669"/>
    <property type="project" value="TreeGrafter"/>
</dbReference>
<dbReference type="OrthoDB" id="9402762at2759"/>
<name>A0A316U4Z7_9BASI</name>
<feature type="compositionally biased region" description="Acidic residues" evidence="2">
    <location>
        <begin position="248"/>
        <end position="266"/>
    </location>
</feature>
<feature type="region of interest" description="Disordered" evidence="2">
    <location>
        <begin position="781"/>
        <end position="923"/>
    </location>
</feature>
<organism evidence="3 4">
    <name type="scientific">Pseudomicrostroma glucosiphilum</name>
    <dbReference type="NCBI Taxonomy" id="1684307"/>
    <lineage>
        <taxon>Eukaryota</taxon>
        <taxon>Fungi</taxon>
        <taxon>Dikarya</taxon>
        <taxon>Basidiomycota</taxon>
        <taxon>Ustilaginomycotina</taxon>
        <taxon>Exobasidiomycetes</taxon>
        <taxon>Microstromatales</taxon>
        <taxon>Microstromatales incertae sedis</taxon>
        <taxon>Pseudomicrostroma</taxon>
    </lineage>
</organism>
<feature type="compositionally biased region" description="Acidic residues" evidence="2">
    <location>
        <begin position="828"/>
        <end position="838"/>
    </location>
</feature>
<dbReference type="InterPro" id="IPR021861">
    <property type="entry name" value="THO_THOC1"/>
</dbReference>
<evidence type="ECO:0000256" key="1">
    <source>
        <dbReference type="SAM" id="Coils"/>
    </source>
</evidence>
<feature type="compositionally biased region" description="Basic and acidic residues" evidence="2">
    <location>
        <begin position="839"/>
        <end position="857"/>
    </location>
</feature>
<evidence type="ECO:0000313" key="4">
    <source>
        <dbReference type="Proteomes" id="UP000245942"/>
    </source>
</evidence>
<proteinExistence type="predicted"/>
<feature type="region of interest" description="Disordered" evidence="2">
    <location>
        <begin position="308"/>
        <end position="384"/>
    </location>
</feature>
<keyword evidence="1" id="KW-0175">Coiled coil</keyword>
<feature type="compositionally biased region" description="Polar residues" evidence="2">
    <location>
        <begin position="338"/>
        <end position="350"/>
    </location>
</feature>
<dbReference type="Pfam" id="PF11957">
    <property type="entry name" value="efThoc1"/>
    <property type="match status" value="2"/>
</dbReference>
<feature type="region of interest" description="Disordered" evidence="2">
    <location>
        <begin position="241"/>
        <end position="273"/>
    </location>
</feature>
<dbReference type="GeneID" id="37014358"/>
<feature type="compositionally biased region" description="Basic and acidic residues" evidence="2">
    <location>
        <begin position="798"/>
        <end position="814"/>
    </location>
</feature>
<dbReference type="EMBL" id="KZ819328">
    <property type="protein sequence ID" value="PWN20327.1"/>
    <property type="molecule type" value="Genomic_DNA"/>
</dbReference>
<accession>A0A316U4Z7</accession>
<dbReference type="GO" id="GO:0006406">
    <property type="term" value="P:mRNA export from nucleus"/>
    <property type="evidence" value="ECO:0007669"/>
    <property type="project" value="TreeGrafter"/>
</dbReference>
<evidence type="ECO:0000256" key="2">
    <source>
        <dbReference type="SAM" id="MobiDB-lite"/>
    </source>
</evidence>
<gene>
    <name evidence="3" type="ORF">BCV69DRAFT_283204</name>
</gene>
<evidence type="ECO:0000313" key="3">
    <source>
        <dbReference type="EMBL" id="PWN20327.1"/>
    </source>
</evidence>
<dbReference type="Proteomes" id="UP000245942">
    <property type="component" value="Unassembled WGS sequence"/>
</dbReference>
<sequence length="923" mass="100766">MATAAAAPAGLGATAGPSSAPVSDALAAATATFTAALSELSSSLRQRWVSGELAFDDADSSITALVESTRSLKTELQESLTFADETTTTSTWTTFREIAASEVRLRKSNALNGTVILSEEDSLVVYSHLDAVTSLQEVDIVDGALALQIIEEVMERLTVDSACRVFGYLESRVSYLTRDLSPSRGKGLVLLRLLNDLLRRLSKPSRSHLVLSGRILSLLSSVFPLGERSGVNLRGEFNIGNTTKIEDPTETEEKDSPAGEEEEVDKDADPSALAAKDDSFYTTFWSMQQYFSNPPLLFASPQEATLSTIDKAGTPGGGATPRPSEVGKEEAKADELGKQTNGMQSGNATPRRTGENEEGDVATLTSRSQTPAMPPSPIEELRSGTRRILDVFAEASSREREVELAERAATKGGSSAYNKKRKREEMLQNFVGAHVHEAWKEGEDELEGAFPKYLTGRRVFEYQLRSPPFRRHILLQYLILFQYLLAFNPTQKEKSSDWKNKQLLLAHPLAAEFVLPEDDEQWIRRTWREIVALLEDTGPTEEGRNFKNSALQTLRRESRWIHWKADNCPPIDKPGLDAALVEKCKSSLVSLLRPRPAFPHILGTPALSELWEQGLEPIVRGKRRGENEEGTEVEIETDGLEQLELPPGIPSVMTYAKLVKQQEARAEMRRRKLGIVPVADDANEEEKAAAQKRREELEKTDEELQLIEERKTSLNWRALRIARSSTLGLWGKIGGGDVELLLQAEKEEEEAAKKKLEAANAAANAASTALPTAAVAPAIAPAAAEQEDLPPPPPAVVEEAKQEESVEVPEDSKPAEGSAEVQGIQEQEQAEQVEDAATDEAKEEVAGAPDQEERPIDEAQQVQDATSALPEQEDEVAEESNISEVVASDVPAVPAILDVEGAGDDAGDTEGAREDQDVEMAEA</sequence>
<keyword evidence="4" id="KW-1185">Reference proteome</keyword>
<dbReference type="PANTHER" id="PTHR13265:SF0">
    <property type="entry name" value="HPR1"/>
    <property type="match status" value="1"/>
</dbReference>
<dbReference type="STRING" id="1684307.A0A316U4Z7"/>
<dbReference type="AlphaFoldDB" id="A0A316U4Z7"/>
<feature type="coiled-coil region" evidence="1">
    <location>
        <begin position="679"/>
        <end position="766"/>
    </location>
</feature>
<feature type="compositionally biased region" description="Basic and acidic residues" evidence="2">
    <location>
        <begin position="325"/>
        <end position="337"/>
    </location>
</feature>
<protein>
    <submittedName>
        <fullName evidence="3">Uncharacterized protein</fullName>
    </submittedName>
</protein>